<comment type="caution">
    <text evidence="1">The sequence shown here is derived from an EMBL/GenBank/DDBJ whole genome shotgun (WGS) entry which is preliminary data.</text>
</comment>
<feature type="non-terminal residue" evidence="1">
    <location>
        <position position="1"/>
    </location>
</feature>
<reference evidence="1" key="1">
    <citation type="journal article" date="2019" name="Sci. Rep.">
        <title>Draft genome of Tanacetum cinerariifolium, the natural source of mosquito coil.</title>
        <authorList>
            <person name="Yamashiro T."/>
            <person name="Shiraishi A."/>
            <person name="Satake H."/>
            <person name="Nakayama K."/>
        </authorList>
    </citation>
    <scope>NUCLEOTIDE SEQUENCE</scope>
</reference>
<proteinExistence type="predicted"/>
<accession>A0A699X8P0</accession>
<gene>
    <name evidence="1" type="ORF">Tci_926739</name>
</gene>
<organism evidence="1">
    <name type="scientific">Tanacetum cinerariifolium</name>
    <name type="common">Dalmatian daisy</name>
    <name type="synonym">Chrysanthemum cinerariifolium</name>
    <dbReference type="NCBI Taxonomy" id="118510"/>
    <lineage>
        <taxon>Eukaryota</taxon>
        <taxon>Viridiplantae</taxon>
        <taxon>Streptophyta</taxon>
        <taxon>Embryophyta</taxon>
        <taxon>Tracheophyta</taxon>
        <taxon>Spermatophyta</taxon>
        <taxon>Magnoliopsida</taxon>
        <taxon>eudicotyledons</taxon>
        <taxon>Gunneridae</taxon>
        <taxon>Pentapetalae</taxon>
        <taxon>asterids</taxon>
        <taxon>campanulids</taxon>
        <taxon>Asterales</taxon>
        <taxon>Asteraceae</taxon>
        <taxon>Asteroideae</taxon>
        <taxon>Anthemideae</taxon>
        <taxon>Anthemidinae</taxon>
        <taxon>Tanacetum</taxon>
    </lineage>
</organism>
<dbReference type="EMBL" id="BKCJ011809912">
    <property type="protein sequence ID" value="GFD54770.1"/>
    <property type="molecule type" value="Genomic_DNA"/>
</dbReference>
<protein>
    <submittedName>
        <fullName evidence="1">Uncharacterized protein</fullName>
    </submittedName>
</protein>
<dbReference type="AlphaFoldDB" id="A0A699X8P0"/>
<sequence>HQLVVGRIEDVVQRHRELDHAERGAKMPAVDADRVDNELAQLGAYLHQLLGAELFKVVGRGYRREQRTGFNRHQAGVGEVGQ</sequence>
<name>A0A699X8P0_TANCI</name>
<evidence type="ECO:0000313" key="1">
    <source>
        <dbReference type="EMBL" id="GFD54770.1"/>
    </source>
</evidence>